<sequence>MINNKREFSATFVFFVIMAAIIYFLTDRYLFVEADVANSPLVLREFALHGISVLKDWTPTVDSWYFTIYPVHWVIFKIAGSDGLVPITIGTAIFSFAISVVAFLIARKYTNIMVAAISSLAITLLPAYTFTYGFAAHAFSHNSTNAFGVMAFIFALFSVHNRSITLMLASSFLCLLSSLSDPWFIASFYLPLIISVLILTYQDRKIAILSIPLIFGFAVYFSGFIQNYFSIPIHHIELIPVAEWAHNLWWSILIIGRMLNVFFIDNDLAYISSFLVAVAVSLLMLFKIKKFSLEIQFAVITL</sequence>
<keyword evidence="1" id="KW-0812">Transmembrane</keyword>
<evidence type="ECO:0000313" key="3">
    <source>
        <dbReference type="Proteomes" id="UP000439917"/>
    </source>
</evidence>
<protein>
    <submittedName>
        <fullName evidence="2">Uncharacterized protein</fullName>
    </submittedName>
</protein>
<accession>A0AAN6AUP9</accession>
<evidence type="ECO:0000313" key="2">
    <source>
        <dbReference type="EMBL" id="KAB0874260.1"/>
    </source>
</evidence>
<feature type="transmembrane region" description="Helical" evidence="1">
    <location>
        <begin position="83"/>
        <end position="105"/>
    </location>
</feature>
<dbReference type="Proteomes" id="UP000439917">
    <property type="component" value="Unassembled WGS sequence"/>
</dbReference>
<dbReference type="AlphaFoldDB" id="A0AAN6AUP9"/>
<proteinExistence type="predicted"/>
<feature type="transmembrane region" description="Helical" evidence="1">
    <location>
        <begin position="207"/>
        <end position="229"/>
    </location>
</feature>
<feature type="transmembrane region" description="Helical" evidence="1">
    <location>
        <begin position="12"/>
        <end position="31"/>
    </location>
</feature>
<organism evidence="2 3">
    <name type="scientific">Cronobacter sakazakii</name>
    <name type="common">Enterobacter sakazakii</name>
    <dbReference type="NCBI Taxonomy" id="28141"/>
    <lineage>
        <taxon>Bacteria</taxon>
        <taxon>Pseudomonadati</taxon>
        <taxon>Pseudomonadota</taxon>
        <taxon>Gammaproteobacteria</taxon>
        <taxon>Enterobacterales</taxon>
        <taxon>Enterobacteriaceae</taxon>
        <taxon>Cronobacter</taxon>
    </lineage>
</organism>
<name>A0AAN6AUP9_CROSK</name>
<dbReference type="EMBL" id="WAGF01000039">
    <property type="protein sequence ID" value="KAB0874260.1"/>
    <property type="molecule type" value="Genomic_DNA"/>
</dbReference>
<comment type="caution">
    <text evidence="2">The sequence shown here is derived from an EMBL/GenBank/DDBJ whole genome shotgun (WGS) entry which is preliminary data.</text>
</comment>
<feature type="transmembrane region" description="Helical" evidence="1">
    <location>
        <begin position="183"/>
        <end position="201"/>
    </location>
</feature>
<feature type="transmembrane region" description="Helical" evidence="1">
    <location>
        <begin position="268"/>
        <end position="286"/>
    </location>
</feature>
<keyword evidence="1" id="KW-1133">Transmembrane helix</keyword>
<evidence type="ECO:0000256" key="1">
    <source>
        <dbReference type="SAM" id="Phobius"/>
    </source>
</evidence>
<reference evidence="2 3" key="1">
    <citation type="submission" date="2019-09" db="EMBL/GenBank/DDBJ databases">
        <title>Prevalence, distribution, and phylogeny of type two toxin-antitoxin genes possessed by Cronobacter species where C. sakazakii homologs follow sequence type lineages.</title>
        <authorList>
            <person name="Finkelstein S."/>
            <person name="Negrete F."/>
            <person name="Jang H."/>
            <person name="Gopinath G.R."/>
            <person name="Tall B.D."/>
        </authorList>
    </citation>
    <scope>NUCLEOTIDE SEQUENCE [LARGE SCALE GENOMIC DNA]</scope>
    <source>
        <strain evidence="2 3">MOD1_Comp4</strain>
    </source>
</reference>
<keyword evidence="1" id="KW-0472">Membrane</keyword>
<gene>
    <name evidence="2" type="ORF">FZI38_23040</name>
</gene>
<feature type="transmembrane region" description="Helical" evidence="1">
    <location>
        <begin position="112"/>
        <end position="135"/>
    </location>
</feature>